<evidence type="ECO:0000256" key="1">
    <source>
        <dbReference type="ARBA" id="ARBA00004141"/>
    </source>
</evidence>
<organism evidence="7">
    <name type="scientific">Alexandrium monilatum</name>
    <dbReference type="NCBI Taxonomy" id="311494"/>
    <lineage>
        <taxon>Eukaryota</taxon>
        <taxon>Sar</taxon>
        <taxon>Alveolata</taxon>
        <taxon>Dinophyceae</taxon>
        <taxon>Gonyaulacales</taxon>
        <taxon>Pyrocystaceae</taxon>
        <taxon>Alexandrium</taxon>
    </lineage>
</organism>
<feature type="transmembrane region" description="Helical" evidence="6">
    <location>
        <begin position="191"/>
        <end position="211"/>
    </location>
</feature>
<evidence type="ECO:0000313" key="7">
    <source>
        <dbReference type="EMBL" id="CAE4571328.1"/>
    </source>
</evidence>
<dbReference type="PANTHER" id="PTHR42893:SF46">
    <property type="entry name" value="PROTEIN DETOXIFICATION 44, CHLOROPLASTIC"/>
    <property type="match status" value="1"/>
</dbReference>
<protein>
    <recommendedName>
        <fullName evidence="8">Polysaccharide biosynthesis protein C-terminal domain-containing protein</fullName>
    </recommendedName>
</protein>
<feature type="transmembrane region" description="Helical" evidence="6">
    <location>
        <begin position="384"/>
        <end position="404"/>
    </location>
</feature>
<feature type="transmembrane region" description="Helical" evidence="6">
    <location>
        <begin position="317"/>
        <end position="339"/>
    </location>
</feature>
<dbReference type="NCBIfam" id="TIGR00797">
    <property type="entry name" value="matE"/>
    <property type="match status" value="1"/>
</dbReference>
<feature type="transmembrane region" description="Helical" evidence="6">
    <location>
        <begin position="351"/>
        <end position="372"/>
    </location>
</feature>
<comment type="subcellular location">
    <subcellularLocation>
        <location evidence="1">Membrane</location>
        <topology evidence="1">Multi-pass membrane protein</topology>
    </subcellularLocation>
</comment>
<evidence type="ECO:0000256" key="6">
    <source>
        <dbReference type="SAM" id="Phobius"/>
    </source>
</evidence>
<dbReference type="GO" id="GO:0042910">
    <property type="term" value="F:xenobiotic transmembrane transporter activity"/>
    <property type="evidence" value="ECO:0007669"/>
    <property type="project" value="InterPro"/>
</dbReference>
<dbReference type="InterPro" id="IPR044644">
    <property type="entry name" value="DinF-like"/>
</dbReference>
<dbReference type="GO" id="GO:0015297">
    <property type="term" value="F:antiporter activity"/>
    <property type="evidence" value="ECO:0007669"/>
    <property type="project" value="InterPro"/>
</dbReference>
<keyword evidence="5 6" id="KW-0472">Membrane</keyword>
<evidence type="ECO:0000256" key="3">
    <source>
        <dbReference type="ARBA" id="ARBA00022692"/>
    </source>
</evidence>
<comment type="similarity">
    <text evidence="2">Belongs to the multi antimicrobial extrusion (MATE) (TC 2.A.66.1) family.</text>
</comment>
<keyword evidence="4 6" id="KW-1133">Transmembrane helix</keyword>
<feature type="transmembrane region" description="Helical" evidence="6">
    <location>
        <begin position="135"/>
        <end position="153"/>
    </location>
</feature>
<evidence type="ECO:0000256" key="4">
    <source>
        <dbReference type="ARBA" id="ARBA00022989"/>
    </source>
</evidence>
<evidence type="ECO:0000256" key="2">
    <source>
        <dbReference type="ARBA" id="ARBA00010199"/>
    </source>
</evidence>
<gene>
    <name evidence="7" type="ORF">AMON00008_LOCUS10947</name>
</gene>
<dbReference type="GO" id="GO:0016020">
    <property type="term" value="C:membrane"/>
    <property type="evidence" value="ECO:0007669"/>
    <property type="project" value="UniProtKB-SubCell"/>
</dbReference>
<accession>A0A7S4Q3N4</accession>
<feature type="transmembrane region" description="Helical" evidence="6">
    <location>
        <begin position="410"/>
        <end position="430"/>
    </location>
</feature>
<proteinExistence type="inferred from homology"/>
<dbReference type="InterPro" id="IPR002528">
    <property type="entry name" value="MATE_fam"/>
</dbReference>
<feature type="transmembrane region" description="Helical" evidence="6">
    <location>
        <begin position="94"/>
        <end position="115"/>
    </location>
</feature>
<sequence>MPRGDALDRQIVRIALPSVVNLLILPMVNAVDTYWVGRMGNALALAGQGAANQVFSSIFWVIAFLPSVTTPLVAEAVASGDKAEARRRICEAGFLAGTMGLVGAVILGFLTPVALRLVLAPGAPAEAYAQPYLRIRALSFVPALLSTVGFAAFRGFMDTVTPLRVVFFSNLLNVLLDPVLMFTVGLGMKGAAMATVLAEVVASVAYAFLLFRRQMITPRSLFRIPSPRRLAPLLQGGAAVQLRSLALNTAFVMATRRAQAMDSVGVSAAAYAISLQFWQLSGVALYALQGSASILVPAEKSREGGGAEAARAVADRLLLIGLVLGIAVACVQLCALPLLDAFSTLPSVRSAAVTPVLIASFMSVIAGVVFVGEGIMMGRGAWGALARLAAISCSTMVLGMHLTGSRWGLNGIWFSIISFNLVNLVGVLWHHFVTTPRKEKELAAAEAEGSAGGSESAV</sequence>
<dbReference type="Pfam" id="PF01554">
    <property type="entry name" value="MatE"/>
    <property type="match status" value="1"/>
</dbReference>
<feature type="transmembrane region" description="Helical" evidence="6">
    <location>
        <begin position="165"/>
        <end position="185"/>
    </location>
</feature>
<evidence type="ECO:0008006" key="8">
    <source>
        <dbReference type="Google" id="ProtNLM"/>
    </source>
</evidence>
<name>A0A7S4Q3N4_9DINO</name>
<dbReference type="AlphaFoldDB" id="A0A7S4Q3N4"/>
<keyword evidence="3 6" id="KW-0812">Transmembrane</keyword>
<feature type="transmembrane region" description="Helical" evidence="6">
    <location>
        <begin position="54"/>
        <end position="74"/>
    </location>
</feature>
<dbReference type="PANTHER" id="PTHR42893">
    <property type="entry name" value="PROTEIN DETOXIFICATION 44, CHLOROPLASTIC-RELATED"/>
    <property type="match status" value="1"/>
</dbReference>
<reference evidence="7" key="1">
    <citation type="submission" date="2021-01" db="EMBL/GenBank/DDBJ databases">
        <authorList>
            <person name="Corre E."/>
            <person name="Pelletier E."/>
            <person name="Niang G."/>
            <person name="Scheremetjew M."/>
            <person name="Finn R."/>
            <person name="Kale V."/>
            <person name="Holt S."/>
            <person name="Cochrane G."/>
            <person name="Meng A."/>
            <person name="Brown T."/>
            <person name="Cohen L."/>
        </authorList>
    </citation>
    <scope>NUCLEOTIDE SEQUENCE</scope>
    <source>
        <strain evidence="7">CCMP3105</strain>
    </source>
</reference>
<dbReference type="EMBL" id="HBNR01016626">
    <property type="protein sequence ID" value="CAE4571328.1"/>
    <property type="molecule type" value="Transcribed_RNA"/>
</dbReference>
<evidence type="ECO:0000256" key="5">
    <source>
        <dbReference type="ARBA" id="ARBA00023136"/>
    </source>
</evidence>